<sequence length="45" mass="4612">MQNAPGKVLAPGNGVVQGRDGQTGFHPRVDGVADDLPTEDVLDPA</sequence>
<organism evidence="2 3">
    <name type="scientific">Streptomyces sp. 900116325</name>
    <dbReference type="NCBI Taxonomy" id="3154295"/>
    <lineage>
        <taxon>Bacteria</taxon>
        <taxon>Bacillati</taxon>
        <taxon>Actinomycetota</taxon>
        <taxon>Actinomycetes</taxon>
        <taxon>Kitasatosporales</taxon>
        <taxon>Streptomycetaceae</taxon>
        <taxon>Streptomyces</taxon>
    </lineage>
</organism>
<evidence type="ECO:0000313" key="2">
    <source>
        <dbReference type="EMBL" id="MET8439104.1"/>
    </source>
</evidence>
<proteinExistence type="predicted"/>
<feature type="compositionally biased region" description="Acidic residues" evidence="1">
    <location>
        <begin position="32"/>
        <end position="45"/>
    </location>
</feature>
<dbReference type="RefSeq" id="WP_356502329.1">
    <property type="nucleotide sequence ID" value="NZ_JBEXIP010000088.1"/>
</dbReference>
<reference evidence="2 3" key="1">
    <citation type="submission" date="2024-06" db="EMBL/GenBank/DDBJ databases">
        <title>The Natural Products Discovery Center: Release of the First 8490 Sequenced Strains for Exploring Actinobacteria Biosynthetic Diversity.</title>
        <authorList>
            <person name="Kalkreuter E."/>
            <person name="Kautsar S.A."/>
            <person name="Yang D."/>
            <person name="Bader C.D."/>
            <person name="Teijaro C.N."/>
            <person name="Fluegel L."/>
            <person name="Davis C.M."/>
            <person name="Simpson J.R."/>
            <person name="Lauterbach L."/>
            <person name="Steele A.D."/>
            <person name="Gui C."/>
            <person name="Meng S."/>
            <person name="Li G."/>
            <person name="Viehrig K."/>
            <person name="Ye F."/>
            <person name="Su P."/>
            <person name="Kiefer A.F."/>
            <person name="Nichols A."/>
            <person name="Cepeda A.J."/>
            <person name="Yan W."/>
            <person name="Fan B."/>
            <person name="Jiang Y."/>
            <person name="Adhikari A."/>
            <person name="Zheng C.-J."/>
            <person name="Schuster L."/>
            <person name="Cowan T.M."/>
            <person name="Smanski M.J."/>
            <person name="Chevrette M.G."/>
            <person name="De Carvalho L.P.S."/>
            <person name="Shen B."/>
        </authorList>
    </citation>
    <scope>NUCLEOTIDE SEQUENCE [LARGE SCALE GENOMIC DNA]</scope>
    <source>
        <strain evidence="2 3">NPDC005137</strain>
    </source>
</reference>
<feature type="region of interest" description="Disordered" evidence="1">
    <location>
        <begin position="1"/>
        <end position="45"/>
    </location>
</feature>
<comment type="caution">
    <text evidence="2">The sequence shown here is derived from an EMBL/GenBank/DDBJ whole genome shotgun (WGS) entry which is preliminary data.</text>
</comment>
<dbReference type="EMBL" id="JBEXIP010000088">
    <property type="protein sequence ID" value="MET8439104.1"/>
    <property type="molecule type" value="Genomic_DNA"/>
</dbReference>
<dbReference type="Proteomes" id="UP001550044">
    <property type="component" value="Unassembled WGS sequence"/>
</dbReference>
<name>A0ABV2UMM0_9ACTN</name>
<evidence type="ECO:0000313" key="3">
    <source>
        <dbReference type="Proteomes" id="UP001550044"/>
    </source>
</evidence>
<keyword evidence="3" id="KW-1185">Reference proteome</keyword>
<protein>
    <submittedName>
        <fullName evidence="2">Uncharacterized protein</fullName>
    </submittedName>
</protein>
<evidence type="ECO:0000256" key="1">
    <source>
        <dbReference type="SAM" id="MobiDB-lite"/>
    </source>
</evidence>
<gene>
    <name evidence="2" type="ORF">ABZV61_41900</name>
</gene>
<accession>A0ABV2UMM0</accession>